<feature type="compositionally biased region" description="Basic and acidic residues" evidence="2">
    <location>
        <begin position="58"/>
        <end position="67"/>
    </location>
</feature>
<feature type="compositionally biased region" description="Polar residues" evidence="2">
    <location>
        <begin position="651"/>
        <end position="661"/>
    </location>
</feature>
<reference evidence="3" key="1">
    <citation type="submission" date="2007-07" db="EMBL/GenBank/DDBJ databases">
        <title>PCAP assembly of the Caenorhabditis remanei genome.</title>
        <authorList>
            <consortium name="The Caenorhabditis remanei Sequencing Consortium"/>
            <person name="Wilson R.K."/>
        </authorList>
    </citation>
    <scope>NUCLEOTIDE SEQUENCE [LARGE SCALE GENOMIC DNA]</scope>
    <source>
        <strain evidence="3">PB4641</strain>
    </source>
</reference>
<feature type="compositionally biased region" description="Low complexity" evidence="2">
    <location>
        <begin position="296"/>
        <end position="317"/>
    </location>
</feature>
<feature type="region of interest" description="Disordered" evidence="2">
    <location>
        <begin position="1"/>
        <end position="141"/>
    </location>
</feature>
<feature type="compositionally biased region" description="Basic and acidic residues" evidence="2">
    <location>
        <begin position="832"/>
        <end position="841"/>
    </location>
</feature>
<keyword evidence="4" id="KW-1185">Reference proteome</keyword>
<gene>
    <name evidence="3" type="ORF">CRE_16642</name>
</gene>
<feature type="region of interest" description="Disordered" evidence="2">
    <location>
        <begin position="209"/>
        <end position="256"/>
    </location>
</feature>
<feature type="region of interest" description="Disordered" evidence="2">
    <location>
        <begin position="877"/>
        <end position="961"/>
    </location>
</feature>
<evidence type="ECO:0000313" key="4">
    <source>
        <dbReference type="Proteomes" id="UP000008281"/>
    </source>
</evidence>
<sequence length="961" mass="107784">MNTQNYGKNKGYRPYNGRSYHDQHHHGNQSHAQPPQQNYQQQQPPPSSQPYYFNPPPQHDEQSREKPSSGTGQYQQGASSGNGQYQQGASSGNGLYQQGPSSGNGQYQQGPSSGANQPSQGPLLGTDQYPQGPPSPPPGFQVYRVPFGYAPGYAPPNQGMPYHVAPIQMSIIPHPAQMMKMNYLHSTIPPPNFNMPIMSYAIYNGNANMNNNVQNPPPHPPPSQQSEMQNYQEQNQYQENSQQNNTGQQNGDHFSSIGKFDYRELPEYNQRRRPYQNVTMLPPQLMQQMQFPHSQFFQHSQQYSQNQSFQENNSVQQGQQMIVPPPQTTVPAPQYRNSPSVETNATRTDSAFDEGSSPRAPRAEVQTARGTFTYALVNDNEYCAKSVDGKYCFQVFGDPEIAIQQTVNAIVESEEKLARDAQQQSHLMFEKVNKLEQEVEELKLKMGENKTVQQEVPVQQDVTINVQPVPISDSHASVERVVTQSEVTQPAVVQADVAQRNVTKSNVAQPDVVQEDVGQSGVAQPTISRTDVVKPDVAEEGAAQSDVAQPKIPEPIVVQSDVAQPAVAQSNVDQRAKVVRMEIELLDVLTSEMSNNTTVKNGAAPSQENIATIVELDALCPSAERDNTAEVVHMEIEIDDLLTTECKVNSKRGSQPNATKNSSHKQKAIAQKSHTKQQKVASTYTGNANTIHAQKGNVLVSPDSFSVSAKQNTSAMKTREEIAAEKKAKQEAEKRLAQQRKAEKERQAKLLKEKKKSEEEKRRLEKEAENEKRKAEKAAKLAEERAQREKEAQEYKEKAKQMEKEMAEEKERKRQQRIEAKELKNARKAAQKAKEEEETKAWMEASKTFNDKYIPPLPKPRKEEEVPLMFKKKVEKEAEKKRKEMEMANQAPSTSESRTEHRRGDSFYKPSLPVSSSCGRVDMNGSKNEPVPEDPKNAKKEKNVVEEEVVVDLPDFPEESE</sequence>
<feature type="compositionally biased region" description="Basic and acidic residues" evidence="2">
    <location>
        <begin position="877"/>
        <end position="886"/>
    </location>
</feature>
<feature type="compositionally biased region" description="Low complexity" evidence="2">
    <location>
        <begin position="33"/>
        <end position="42"/>
    </location>
</feature>
<organism evidence="4">
    <name type="scientific">Caenorhabditis remanei</name>
    <name type="common">Caenorhabditis vulgaris</name>
    <dbReference type="NCBI Taxonomy" id="31234"/>
    <lineage>
        <taxon>Eukaryota</taxon>
        <taxon>Metazoa</taxon>
        <taxon>Ecdysozoa</taxon>
        <taxon>Nematoda</taxon>
        <taxon>Chromadorea</taxon>
        <taxon>Rhabditida</taxon>
        <taxon>Rhabditina</taxon>
        <taxon>Rhabditomorpha</taxon>
        <taxon>Rhabditoidea</taxon>
        <taxon>Rhabditidae</taxon>
        <taxon>Peloderinae</taxon>
        <taxon>Caenorhabditis</taxon>
    </lineage>
</organism>
<feature type="compositionally biased region" description="Basic residues" evidence="2">
    <location>
        <begin position="662"/>
        <end position="677"/>
    </location>
</feature>
<feature type="compositionally biased region" description="Low complexity" evidence="2">
    <location>
        <begin position="224"/>
        <end position="250"/>
    </location>
</feature>
<protein>
    <submittedName>
        <fullName evidence="3">Uncharacterized protein</fullName>
    </submittedName>
</protein>
<dbReference type="Proteomes" id="UP000008281">
    <property type="component" value="Unassembled WGS sequence"/>
</dbReference>
<proteinExistence type="predicted"/>
<evidence type="ECO:0000256" key="2">
    <source>
        <dbReference type="SAM" id="MobiDB-lite"/>
    </source>
</evidence>
<dbReference type="AlphaFoldDB" id="E3MAW2"/>
<feature type="compositionally biased region" description="Polar residues" evidence="2">
    <location>
        <begin position="335"/>
        <end position="349"/>
    </location>
</feature>
<evidence type="ECO:0000256" key="1">
    <source>
        <dbReference type="SAM" id="Coils"/>
    </source>
</evidence>
<keyword evidence="1" id="KW-0175">Coiled coil</keyword>
<evidence type="ECO:0000313" key="3">
    <source>
        <dbReference type="EMBL" id="EFO97414.1"/>
    </source>
</evidence>
<accession>E3MAW2</accession>
<feature type="compositionally biased region" description="Polar residues" evidence="2">
    <location>
        <begin position="68"/>
        <end position="120"/>
    </location>
</feature>
<feature type="region of interest" description="Disordered" evidence="2">
    <location>
        <begin position="650"/>
        <end position="682"/>
    </location>
</feature>
<name>E3MAW2_CAERE</name>
<dbReference type="HOGENOM" id="CLU_307614_0_0_1"/>
<feature type="region of interest" description="Disordered" evidence="2">
    <location>
        <begin position="296"/>
        <end position="364"/>
    </location>
</feature>
<feature type="compositionally biased region" description="Pro residues" evidence="2">
    <location>
        <begin position="43"/>
        <end position="57"/>
    </location>
</feature>
<dbReference type="OMA" id="ENEHICY"/>
<dbReference type="EMBL" id="DS268432">
    <property type="protein sequence ID" value="EFO97414.1"/>
    <property type="molecule type" value="Genomic_DNA"/>
</dbReference>
<dbReference type="OrthoDB" id="6118452at2759"/>
<feature type="compositionally biased region" description="Basic and acidic residues" evidence="2">
    <location>
        <begin position="897"/>
        <end position="906"/>
    </location>
</feature>
<feature type="region of interest" description="Disordered" evidence="2">
    <location>
        <begin position="709"/>
        <end position="843"/>
    </location>
</feature>
<dbReference type="eggNOG" id="ENOG502TE1T">
    <property type="taxonomic scope" value="Eukaryota"/>
</dbReference>
<feature type="compositionally biased region" description="Acidic residues" evidence="2">
    <location>
        <begin position="946"/>
        <end position="961"/>
    </location>
</feature>
<feature type="compositionally biased region" description="Basic and acidic residues" evidence="2">
    <location>
        <begin position="717"/>
        <end position="825"/>
    </location>
</feature>
<feature type="compositionally biased region" description="Basic and acidic residues" evidence="2">
    <location>
        <begin position="933"/>
        <end position="945"/>
    </location>
</feature>
<dbReference type="STRING" id="31234.E3MAW2"/>
<feature type="coiled-coil region" evidence="1">
    <location>
        <begin position="418"/>
        <end position="452"/>
    </location>
</feature>